<dbReference type="AlphaFoldDB" id="A0A0B4X1R9"/>
<evidence type="ECO:0000313" key="3">
    <source>
        <dbReference type="Proteomes" id="UP000031368"/>
    </source>
</evidence>
<name>A0A0B4X1R9_9HYPH</name>
<dbReference type="RefSeq" id="WP_039844796.1">
    <property type="nucleotide sequence ID" value="NZ_CP006877.1"/>
</dbReference>
<dbReference type="InterPro" id="IPR050126">
    <property type="entry name" value="Ap4A_hydrolase"/>
</dbReference>
<protein>
    <submittedName>
        <fullName evidence="2">Metallophosphoesterase domain-containing protein</fullName>
    </submittedName>
</protein>
<feature type="domain" description="Calcineurin-like phosphoesterase" evidence="1">
    <location>
        <begin position="6"/>
        <end position="171"/>
    </location>
</feature>
<dbReference type="GO" id="GO:0008803">
    <property type="term" value="F:bis(5'-nucleosyl)-tetraphosphatase (symmetrical) activity"/>
    <property type="evidence" value="ECO:0007669"/>
    <property type="project" value="TreeGrafter"/>
</dbReference>
<dbReference type="InterPro" id="IPR004843">
    <property type="entry name" value="Calcineurin-like_PHP"/>
</dbReference>
<dbReference type="GO" id="GO:0110154">
    <property type="term" value="P:RNA decapping"/>
    <property type="evidence" value="ECO:0007669"/>
    <property type="project" value="TreeGrafter"/>
</dbReference>
<gene>
    <name evidence="2" type="ORF">RGR602_CH01803</name>
</gene>
<proteinExistence type="predicted"/>
<evidence type="ECO:0000259" key="1">
    <source>
        <dbReference type="Pfam" id="PF00149"/>
    </source>
</evidence>
<dbReference type="CDD" id="cd00144">
    <property type="entry name" value="MPP_PPP_family"/>
    <property type="match status" value="1"/>
</dbReference>
<dbReference type="KEGG" id="rga:RGR602_CH01803"/>
<dbReference type="GO" id="GO:0016791">
    <property type="term" value="F:phosphatase activity"/>
    <property type="evidence" value="ECO:0007669"/>
    <property type="project" value="TreeGrafter"/>
</dbReference>
<dbReference type="Gene3D" id="3.60.21.10">
    <property type="match status" value="1"/>
</dbReference>
<dbReference type="EMBL" id="CP006877">
    <property type="protein sequence ID" value="AJD41136.1"/>
    <property type="molecule type" value="Genomic_DNA"/>
</dbReference>
<dbReference type="SUPFAM" id="SSF56300">
    <property type="entry name" value="Metallo-dependent phosphatases"/>
    <property type="match status" value="1"/>
</dbReference>
<sequence>MNFTFAVGDIHGCLEPLREMLDRIRTYACAGTVVFIGDYIDRGPDSKGVIDLLMNGSGSEAWRWVCLKGNHEDMMLRACANDDERIWWLENGGFETELSYGGKVAANHMLWASQLSLMYADCHRIFVHAGVVPDLPLEMQAPQDLLWLRVPDDYSADFWGKHLCHGHTPSDTNPLTVGNRTNIDSGCVFGGPLSCAVFEDSLAGGPVEFIQVQR</sequence>
<dbReference type="PANTHER" id="PTHR42850">
    <property type="entry name" value="METALLOPHOSPHOESTERASE"/>
    <property type="match status" value="1"/>
</dbReference>
<dbReference type="PANTHER" id="PTHR42850:SF4">
    <property type="entry name" value="ZINC-DEPENDENT ENDOPOLYPHOSPHATASE"/>
    <property type="match status" value="1"/>
</dbReference>
<dbReference type="Pfam" id="PF00149">
    <property type="entry name" value="Metallophos"/>
    <property type="match status" value="1"/>
</dbReference>
<dbReference type="Proteomes" id="UP000031368">
    <property type="component" value="Chromosome"/>
</dbReference>
<reference evidence="2 3" key="1">
    <citation type="submission" date="2013-11" db="EMBL/GenBank/DDBJ databases">
        <title>Complete genome sequence of Rhizobium gallicum bv. gallicum R602.</title>
        <authorList>
            <person name="Bustos P."/>
            <person name="Santamaria R.I."/>
            <person name="Lozano L."/>
            <person name="Acosta J.L."/>
            <person name="Ormeno-Orrillo E."/>
            <person name="Rogel M.A."/>
            <person name="Romero D."/>
            <person name="Cevallos M.A."/>
            <person name="Martinez-Romero E."/>
            <person name="Gonzalez V."/>
        </authorList>
    </citation>
    <scope>NUCLEOTIDE SEQUENCE [LARGE SCALE GENOMIC DNA]</scope>
    <source>
        <strain evidence="2 3">R602</strain>
    </source>
</reference>
<keyword evidence="3" id="KW-1185">Reference proteome</keyword>
<evidence type="ECO:0000313" key="2">
    <source>
        <dbReference type="EMBL" id="AJD41136.1"/>
    </source>
</evidence>
<organism evidence="2 3">
    <name type="scientific">Rhizobium gallicum bv. gallicum R602sp</name>
    <dbReference type="NCBI Taxonomy" id="1041138"/>
    <lineage>
        <taxon>Bacteria</taxon>
        <taxon>Pseudomonadati</taxon>
        <taxon>Pseudomonadota</taxon>
        <taxon>Alphaproteobacteria</taxon>
        <taxon>Hyphomicrobiales</taxon>
        <taxon>Rhizobiaceae</taxon>
        <taxon>Rhizobium/Agrobacterium group</taxon>
        <taxon>Rhizobium</taxon>
    </lineage>
</organism>
<dbReference type="InterPro" id="IPR029052">
    <property type="entry name" value="Metallo-depent_PP-like"/>
</dbReference>
<dbReference type="GO" id="GO:0005737">
    <property type="term" value="C:cytoplasm"/>
    <property type="evidence" value="ECO:0007669"/>
    <property type="project" value="TreeGrafter"/>
</dbReference>
<dbReference type="HOGENOM" id="CLU_023125_4_1_5"/>
<accession>A0A0B4X1R9</accession>